<dbReference type="Gene3D" id="3.40.50.150">
    <property type="entry name" value="Vaccinia Virus protein VP39"/>
    <property type="match status" value="1"/>
</dbReference>
<dbReference type="Pfam" id="PF13649">
    <property type="entry name" value="Methyltransf_25"/>
    <property type="match status" value="1"/>
</dbReference>
<dbReference type="EMBL" id="JAAQYK010000006">
    <property type="protein sequence ID" value="NNA46067.1"/>
    <property type="molecule type" value="Genomic_DNA"/>
</dbReference>
<dbReference type="SUPFAM" id="SSF53335">
    <property type="entry name" value="S-adenosyl-L-methionine-dependent methyltransferases"/>
    <property type="match status" value="1"/>
</dbReference>
<feature type="domain" description="Methyltransferase" evidence="1">
    <location>
        <begin position="61"/>
        <end position="159"/>
    </location>
</feature>
<evidence type="ECO:0000313" key="5">
    <source>
        <dbReference type="Proteomes" id="UP000814074"/>
    </source>
</evidence>
<dbReference type="CDD" id="cd02440">
    <property type="entry name" value="AdoMet_MTases"/>
    <property type="match status" value="1"/>
</dbReference>
<evidence type="ECO:0000313" key="3">
    <source>
        <dbReference type="EMBL" id="NNA46067.1"/>
    </source>
</evidence>
<keyword evidence="3" id="KW-0489">Methyltransferase</keyword>
<dbReference type="InterPro" id="IPR029063">
    <property type="entry name" value="SAM-dependent_MTases_sf"/>
</dbReference>
<name>A0A7Y1LH85_9PSED</name>
<dbReference type="InterPro" id="IPR050508">
    <property type="entry name" value="Methyltransf_Superfamily"/>
</dbReference>
<protein>
    <submittedName>
        <fullName evidence="3">Class I SAM-dependent methyltransferase</fullName>
    </submittedName>
    <submittedName>
        <fullName evidence="2">Methyltransferase domain-containing protein</fullName>
    </submittedName>
</protein>
<evidence type="ECO:0000259" key="1">
    <source>
        <dbReference type="Pfam" id="PF13649"/>
    </source>
</evidence>
<evidence type="ECO:0000313" key="4">
    <source>
        <dbReference type="Proteomes" id="UP000583279"/>
    </source>
</evidence>
<dbReference type="Proteomes" id="UP000583279">
    <property type="component" value="Unassembled WGS sequence"/>
</dbReference>
<reference evidence="3 4" key="2">
    <citation type="journal article" date="2020" name="Front. Microbiol.">
        <title>Genetic Organization of the aprX-lipA2 Operon Affects the Proteolytic Potential of Pseudomonas Species in Milk.</title>
        <authorList>
            <person name="Maier C."/>
            <person name="Huptas C."/>
            <person name="von Neubeck M."/>
            <person name="Scherer S."/>
            <person name="Wenning M."/>
            <person name="Lucking G."/>
        </authorList>
    </citation>
    <scope>NUCLEOTIDE SEQUENCE [LARGE SCALE GENOMIC DNA]</scope>
    <source>
        <strain evidence="3 4">WS 4997</strain>
    </source>
</reference>
<dbReference type="GO" id="GO:0008168">
    <property type="term" value="F:methyltransferase activity"/>
    <property type="evidence" value="ECO:0007669"/>
    <property type="project" value="UniProtKB-KW"/>
</dbReference>
<dbReference type="PANTHER" id="PTHR42912">
    <property type="entry name" value="METHYLTRANSFERASE"/>
    <property type="match status" value="1"/>
</dbReference>
<dbReference type="InterPro" id="IPR041698">
    <property type="entry name" value="Methyltransf_25"/>
</dbReference>
<dbReference type="RefSeq" id="WP_050516268.1">
    <property type="nucleotide sequence ID" value="NZ_BQIH01000017.1"/>
</dbReference>
<comment type="caution">
    <text evidence="3">The sequence shown here is derived from an EMBL/GenBank/DDBJ whole genome shotgun (WGS) entry which is preliminary data.</text>
</comment>
<dbReference type="EMBL" id="WKDU01000020">
    <property type="protein sequence ID" value="MCF5154459.1"/>
    <property type="molecule type" value="Genomic_DNA"/>
</dbReference>
<gene>
    <name evidence="2" type="ORF">GIW47_17770</name>
    <name evidence="3" type="ORF">HBO18_18235</name>
</gene>
<keyword evidence="5" id="KW-1185">Reference proteome</keyword>
<proteinExistence type="predicted"/>
<organism evidence="3 4">
    <name type="scientific">Pseudomonas lactis</name>
    <dbReference type="NCBI Taxonomy" id="1615674"/>
    <lineage>
        <taxon>Bacteria</taxon>
        <taxon>Pseudomonadati</taxon>
        <taxon>Pseudomonadota</taxon>
        <taxon>Gammaproteobacteria</taxon>
        <taxon>Pseudomonadales</taxon>
        <taxon>Pseudomonadaceae</taxon>
        <taxon>Pseudomonas</taxon>
    </lineage>
</organism>
<dbReference type="Proteomes" id="UP000814074">
    <property type="component" value="Unassembled WGS sequence"/>
</dbReference>
<accession>A0A7Y1LH85</accession>
<evidence type="ECO:0000313" key="2">
    <source>
        <dbReference type="EMBL" id="MCF5154459.1"/>
    </source>
</evidence>
<dbReference type="AlphaFoldDB" id="A0A7Y1LH85"/>
<dbReference type="GO" id="GO:0032259">
    <property type="term" value="P:methylation"/>
    <property type="evidence" value="ECO:0007669"/>
    <property type="project" value="UniProtKB-KW"/>
</dbReference>
<reference evidence="2 5" key="1">
    <citation type="submission" date="2019-11" db="EMBL/GenBank/DDBJ databases">
        <title>Epiphytic Pseudomonas syringae from cherry orchards.</title>
        <authorList>
            <person name="Hulin M.T."/>
        </authorList>
    </citation>
    <scope>NUCLEOTIDE SEQUENCE [LARGE SCALE GENOMIC DNA]</scope>
    <source>
        <strain evidence="2 5">PA-6-3B</strain>
    </source>
</reference>
<keyword evidence="3" id="KW-0808">Transferase</keyword>
<sequence length="247" mass="27296">MSLPHTPDVTIEFAEPNGRCAQDVWDREYEQAPTIPSSLRAAPAHALVELMKTCEFPTARVLDLGCGNGRNSLFLASLGMQVVALDFCPKAVALTRRRVEEAGLSGAVEVVKQDLLEGIPGGDGTYDLVMDAYSLCHFTRDEDQQRVLHEVARVLKPGGHFIKIHVDSSDAYYLERLHTRTSYGHISFDPANGLKKMHCSLATYTEQVTPNFTLVKAVNVNFPDDVRGKVYDRSIFACLMQNVKGAI</sequence>